<accession>A0A7J9AR83</accession>
<evidence type="ECO:0000313" key="2">
    <source>
        <dbReference type="EMBL" id="MBA0726597.1"/>
    </source>
</evidence>
<keyword evidence="3" id="KW-1185">Reference proteome</keyword>
<dbReference type="Proteomes" id="UP000593574">
    <property type="component" value="Unassembled WGS sequence"/>
</dbReference>
<sequence>VQIHDLPSGLFSENVAEQFENFIGLFEDDDAKHISRRYNNILRIRVRVDVQLPLKPRKKIMISPSNHIYAKFQYKKLTLFCFLCGCLRHRDLIMGRANRPGPKTSPKCGRVWAKI</sequence>
<evidence type="ECO:0000259" key="1">
    <source>
        <dbReference type="Pfam" id="PF14392"/>
    </source>
</evidence>
<dbReference type="Pfam" id="PF14392">
    <property type="entry name" value="zf-CCHC_4"/>
    <property type="match status" value="1"/>
</dbReference>
<evidence type="ECO:0000313" key="3">
    <source>
        <dbReference type="Proteomes" id="UP000593574"/>
    </source>
</evidence>
<dbReference type="AlphaFoldDB" id="A0A7J9AR83"/>
<feature type="domain" description="Zinc knuckle CX2CX4HX4C" evidence="1">
    <location>
        <begin position="48"/>
        <end position="91"/>
    </location>
</feature>
<dbReference type="InterPro" id="IPR025836">
    <property type="entry name" value="Zn_knuckle_CX2CX4HX4C"/>
</dbReference>
<name>A0A7J9AR83_9ROSI</name>
<dbReference type="EMBL" id="JABEZV010000012">
    <property type="protein sequence ID" value="MBA0726597.1"/>
    <property type="molecule type" value="Genomic_DNA"/>
</dbReference>
<protein>
    <recommendedName>
        <fullName evidence="1">Zinc knuckle CX2CX4HX4C domain-containing protein</fullName>
    </recommendedName>
</protein>
<feature type="non-terminal residue" evidence="2">
    <location>
        <position position="1"/>
    </location>
</feature>
<proteinExistence type="predicted"/>
<reference evidence="2 3" key="1">
    <citation type="journal article" date="2019" name="Genome Biol. Evol.">
        <title>Insights into the evolution of the New World diploid cottons (Gossypium, subgenus Houzingenia) based on genome sequencing.</title>
        <authorList>
            <person name="Grover C.E."/>
            <person name="Arick M.A. 2nd"/>
            <person name="Thrash A."/>
            <person name="Conover J.L."/>
            <person name="Sanders W.S."/>
            <person name="Peterson D.G."/>
            <person name="Frelichowski J.E."/>
            <person name="Scheffler J.A."/>
            <person name="Scheffler B.E."/>
            <person name="Wendel J.F."/>
        </authorList>
    </citation>
    <scope>NUCLEOTIDE SEQUENCE [LARGE SCALE GENOMIC DNA]</scope>
    <source>
        <strain evidence="2">4</strain>
        <tissue evidence="2">Leaf</tissue>
    </source>
</reference>
<comment type="caution">
    <text evidence="2">The sequence shown here is derived from an EMBL/GenBank/DDBJ whole genome shotgun (WGS) entry which is preliminary data.</text>
</comment>
<organism evidence="2 3">
    <name type="scientific">Gossypium laxum</name>
    <dbReference type="NCBI Taxonomy" id="34288"/>
    <lineage>
        <taxon>Eukaryota</taxon>
        <taxon>Viridiplantae</taxon>
        <taxon>Streptophyta</taxon>
        <taxon>Embryophyta</taxon>
        <taxon>Tracheophyta</taxon>
        <taxon>Spermatophyta</taxon>
        <taxon>Magnoliopsida</taxon>
        <taxon>eudicotyledons</taxon>
        <taxon>Gunneridae</taxon>
        <taxon>Pentapetalae</taxon>
        <taxon>rosids</taxon>
        <taxon>malvids</taxon>
        <taxon>Malvales</taxon>
        <taxon>Malvaceae</taxon>
        <taxon>Malvoideae</taxon>
        <taxon>Gossypium</taxon>
    </lineage>
</organism>
<gene>
    <name evidence="2" type="ORF">Golax_002417</name>
</gene>